<keyword evidence="6" id="KW-1185">Reference proteome</keyword>
<gene>
    <name evidence="5" type="primary">ccsA</name>
    <name evidence="5" type="ORF">ACFOOI_19975</name>
</gene>
<keyword evidence="3" id="KW-0472">Membrane</keyword>
<evidence type="ECO:0000256" key="3">
    <source>
        <dbReference type="SAM" id="Phobius"/>
    </source>
</evidence>
<feature type="transmembrane region" description="Helical" evidence="3">
    <location>
        <begin position="134"/>
        <end position="158"/>
    </location>
</feature>
<evidence type="ECO:0000256" key="2">
    <source>
        <dbReference type="ARBA" id="ARBA00022748"/>
    </source>
</evidence>
<keyword evidence="2" id="KW-0201">Cytochrome c-type biogenesis</keyword>
<feature type="transmembrane region" description="Helical" evidence="3">
    <location>
        <begin position="816"/>
        <end position="833"/>
    </location>
</feature>
<dbReference type="EMBL" id="JBHRYQ010000001">
    <property type="protein sequence ID" value="MFC3812952.1"/>
    <property type="molecule type" value="Genomic_DNA"/>
</dbReference>
<evidence type="ECO:0000313" key="6">
    <source>
        <dbReference type="Proteomes" id="UP001595616"/>
    </source>
</evidence>
<feature type="transmembrane region" description="Helical" evidence="3">
    <location>
        <begin position="517"/>
        <end position="538"/>
    </location>
</feature>
<organism evidence="5 6">
    <name type="scientific">Lacihabitans lacunae</name>
    <dbReference type="NCBI Taxonomy" id="1028214"/>
    <lineage>
        <taxon>Bacteria</taxon>
        <taxon>Pseudomonadati</taxon>
        <taxon>Bacteroidota</taxon>
        <taxon>Cytophagia</taxon>
        <taxon>Cytophagales</taxon>
        <taxon>Leadbetterellaceae</taxon>
        <taxon>Lacihabitans</taxon>
    </lineage>
</organism>
<feature type="transmembrane region" description="Helical" evidence="3">
    <location>
        <begin position="344"/>
        <end position="365"/>
    </location>
</feature>
<dbReference type="PRINTS" id="PR01410">
    <property type="entry name" value="CCBIOGENESIS"/>
</dbReference>
<proteinExistence type="inferred from homology"/>
<feature type="transmembrane region" description="Helical" evidence="3">
    <location>
        <begin position="104"/>
        <end position="122"/>
    </location>
</feature>
<feature type="transmembrane region" description="Helical" evidence="3">
    <location>
        <begin position="307"/>
        <end position="324"/>
    </location>
</feature>
<feature type="transmembrane region" description="Helical" evidence="3">
    <location>
        <begin position="241"/>
        <end position="262"/>
    </location>
</feature>
<dbReference type="RefSeq" id="WP_379839858.1">
    <property type="nucleotide sequence ID" value="NZ_JBHRYQ010000001.1"/>
</dbReference>
<comment type="caution">
    <text evidence="5">The sequence shown here is derived from an EMBL/GenBank/DDBJ whole genome shotgun (WGS) entry which is preliminary data.</text>
</comment>
<feature type="transmembrane region" description="Helical" evidence="3">
    <location>
        <begin position="466"/>
        <end position="486"/>
    </location>
</feature>
<feature type="domain" description="Cytochrome c assembly protein" evidence="4">
    <location>
        <begin position="99"/>
        <end position="328"/>
    </location>
</feature>
<evidence type="ECO:0000313" key="5">
    <source>
        <dbReference type="EMBL" id="MFC3812952.1"/>
    </source>
</evidence>
<keyword evidence="3" id="KW-0812">Transmembrane</keyword>
<sequence length="841" mass="95662">MLRAYLGQIGHYSIIFAFITSLIATYAYFLSSRDHKKEDQAFWKKVAQTSFYAHTAFILLIVASLFTIIFNKYFEYHYAWDNTSLSLPLGYAISCFWQDQEGSFLLWMFWNVILGVILILWFKNKKNENKNLESPMMTVFAAVQVFLTSMILGVVIWGELKIGSTPFLLLRESMPNLPVWKMQPDFLPKDGNGLNPLLQNYWMVIHPPTLFLGFATTLIPFAFAIAGLWKKDYSGWIKAALPWTLVSAVILGTGIMMGAIWAYETLNFGGYWNWDPVENAVYVPWLVLVGSFHTMLLAKKSSSALKYTYILVIAQFILILYSTFLTRSGILGNASVHSFTDLGLSGQLLIYLLFFTILSIVLLAFRWKHLPKDGKEVSTYTAEFWMFLGVTVLSLAAFQVTVTTSIPVYNKIAELLNFKLNMAMPTEPLKHYTVFQMWLFVGIVILSGIAQFFWWKRIDKNSINKLTNPLIITLLISALAITFTGVNKWQHIILLTASLFSVVINLNILLDIIKGNVKVAGGALTHIGVAFMLIGIMYSSAYEKVISLNLAEEKIFKTAKDNKENVLLYLNRPSKIQDFELNYRGEFVDIRNIPGYIEKKFIQPIPDSDYKGIARADVMDGDKFYAKKGDTLEYEASNTYYQVNYSDKKGADFNFYPRYQINPKMGNVASPDIKKYWNKDIYTHVNYVTTDEDRTWSAPESFTVMLKDTFFLNDYVAILDQVSAVNELDGLPLNEGDAAAQATLRILERDGERVMKPVFAIKNREIWSKPVISNELGIRAQLTAIDPATGKFTFAISRGERDYIVLKAIEKPGINMLWMGTALLIIGILIAATRRFRIALK</sequence>
<feature type="transmembrane region" description="Helical" evidence="3">
    <location>
        <begin position="492"/>
        <end position="510"/>
    </location>
</feature>
<feature type="transmembrane region" description="Helical" evidence="3">
    <location>
        <begin position="429"/>
        <end position="454"/>
    </location>
</feature>
<dbReference type="Pfam" id="PF01578">
    <property type="entry name" value="Cytochrom_C_asm"/>
    <property type="match status" value="1"/>
</dbReference>
<feature type="transmembrane region" description="Helical" evidence="3">
    <location>
        <begin position="282"/>
        <end position="298"/>
    </location>
</feature>
<dbReference type="InterPro" id="IPR003567">
    <property type="entry name" value="Cyt_c_biogenesis"/>
</dbReference>
<dbReference type="Proteomes" id="UP001595616">
    <property type="component" value="Unassembled WGS sequence"/>
</dbReference>
<dbReference type="PANTHER" id="PTHR43653">
    <property type="entry name" value="CYTOCHROME C ASSEMBLY PROTEIN-RELATED"/>
    <property type="match status" value="1"/>
</dbReference>
<feature type="transmembrane region" description="Helical" evidence="3">
    <location>
        <begin position="210"/>
        <end position="229"/>
    </location>
</feature>
<accession>A0ABV7Z2M4</accession>
<evidence type="ECO:0000259" key="4">
    <source>
        <dbReference type="Pfam" id="PF01578"/>
    </source>
</evidence>
<dbReference type="InterPro" id="IPR002541">
    <property type="entry name" value="Cyt_c_assembly"/>
</dbReference>
<evidence type="ECO:0000256" key="1">
    <source>
        <dbReference type="ARBA" id="ARBA00009186"/>
    </source>
</evidence>
<feature type="transmembrane region" description="Helical" evidence="3">
    <location>
        <begin position="12"/>
        <end position="30"/>
    </location>
</feature>
<feature type="transmembrane region" description="Helical" evidence="3">
    <location>
        <begin position="385"/>
        <end position="409"/>
    </location>
</feature>
<protein>
    <submittedName>
        <fullName evidence="5">Cytochrome c biogenesis protein CcsA</fullName>
    </submittedName>
</protein>
<name>A0ABV7Z2M4_9BACT</name>
<feature type="transmembrane region" description="Helical" evidence="3">
    <location>
        <begin position="51"/>
        <end position="70"/>
    </location>
</feature>
<comment type="similarity">
    <text evidence="1">Belongs to the CcmF/CycK/Ccl1/NrfE/CcsA family.</text>
</comment>
<keyword evidence="3" id="KW-1133">Transmembrane helix</keyword>
<reference evidence="6" key="1">
    <citation type="journal article" date="2019" name="Int. J. Syst. Evol. Microbiol.">
        <title>The Global Catalogue of Microorganisms (GCM) 10K type strain sequencing project: providing services to taxonomists for standard genome sequencing and annotation.</title>
        <authorList>
            <consortium name="The Broad Institute Genomics Platform"/>
            <consortium name="The Broad Institute Genome Sequencing Center for Infectious Disease"/>
            <person name="Wu L."/>
            <person name="Ma J."/>
        </authorList>
    </citation>
    <scope>NUCLEOTIDE SEQUENCE [LARGE SCALE GENOMIC DNA]</scope>
    <source>
        <strain evidence="6">CECT 7956</strain>
    </source>
</reference>
<dbReference type="PANTHER" id="PTHR43653:SF1">
    <property type="entry name" value="CYTOCHROME C-TYPE BIOGENESIS PROTEIN CCMF"/>
    <property type="match status" value="1"/>
</dbReference>